<dbReference type="Gene3D" id="1.10.530.10">
    <property type="match status" value="1"/>
</dbReference>
<gene>
    <name evidence="2" type="ORF">PBT88_12280</name>
</gene>
<keyword evidence="3" id="KW-1185">Reference proteome</keyword>
<evidence type="ECO:0000313" key="3">
    <source>
        <dbReference type="Proteomes" id="UP001210865"/>
    </source>
</evidence>
<dbReference type="RefSeq" id="WP_270075633.1">
    <property type="nucleotide sequence ID" value="NZ_CP115174.1"/>
</dbReference>
<feature type="domain" description="Phage tail lysozyme" evidence="1">
    <location>
        <begin position="384"/>
        <end position="509"/>
    </location>
</feature>
<organism evidence="2 3">
    <name type="scientific">Sphingomonas abietis</name>
    <dbReference type="NCBI Taxonomy" id="3012344"/>
    <lineage>
        <taxon>Bacteria</taxon>
        <taxon>Pseudomonadati</taxon>
        <taxon>Pseudomonadota</taxon>
        <taxon>Alphaproteobacteria</taxon>
        <taxon>Sphingomonadales</taxon>
        <taxon>Sphingomonadaceae</taxon>
        <taxon>Sphingomonas</taxon>
    </lineage>
</organism>
<name>A0ABY7NK26_9SPHN</name>
<dbReference type="EMBL" id="CP115174">
    <property type="protein sequence ID" value="WBO20983.1"/>
    <property type="molecule type" value="Genomic_DNA"/>
</dbReference>
<dbReference type="Pfam" id="PF18013">
    <property type="entry name" value="Phage_lysozyme2"/>
    <property type="match status" value="1"/>
</dbReference>
<proteinExistence type="predicted"/>
<evidence type="ECO:0000259" key="1">
    <source>
        <dbReference type="Pfam" id="PF18013"/>
    </source>
</evidence>
<dbReference type="Proteomes" id="UP001210865">
    <property type="component" value="Chromosome"/>
</dbReference>
<dbReference type="InterPro" id="IPR041219">
    <property type="entry name" value="Phage_lysozyme2"/>
</dbReference>
<evidence type="ECO:0000313" key="2">
    <source>
        <dbReference type="EMBL" id="WBO20983.1"/>
    </source>
</evidence>
<accession>A0ABY7NK26</accession>
<reference evidence="2 3" key="1">
    <citation type="submission" date="2022-12" db="EMBL/GenBank/DDBJ databases">
        <title>Sphingomonas abieness sp. nov., an endophytic bacterium isolated from Abies koreana.</title>
        <authorList>
            <person name="Jiang L."/>
            <person name="Lee J."/>
        </authorList>
    </citation>
    <scope>NUCLEOTIDE SEQUENCE [LARGE SCALE GENOMIC DNA]</scope>
    <source>
        <strain evidence="3">PAMB 00755</strain>
    </source>
</reference>
<sequence length="554" mass="56647">MAQPNATYGIAITASDKTAKGRKSAEKNLGLIPKRASAVNQRFADQADRSLVRSSRGILRTFGQVEQASARVFGGRSMTSGITSRLSAVREAASAAGTGMGEAAVAGGALEGAMVALGVAGAATVGVLAAAAYGAFKLADGWAKGAAQIGRTADIIGVATKQLQEFNAAAERQGVDKGTATSALAGLSGTLNDARYGRNNDAIALLSSLGLKMQLNSDGTVNTGAMLPGIADAMATKNSSGRRTIAKILGIPETAIPAFSQGAKALGADMSDADQTAYIASPGDIARAKRIGRKGAIVDQMKDRAIAVAGSAAADVAEPGYDAAISAGRGIIAGTASFGGIVRNAFAPAATKIEHAADTMLSAAQTWSKAKITQMASAAQGLLHEFEARGATRGDAAAIAASAMAESGGNHRRHQVGGPAYGLMQWEGPRRALFKQRYGKDMGHATRAEQEDFAMWEISPQGTEARAGMKLRDAGSAYDKGAAFTRYYERPKNTARDSANRAALADEIARQAGAPNAPMPVHVKVELVNAPKGTKATVTAGGSNKPAVSHSMAF</sequence>
<protein>
    <submittedName>
        <fullName evidence="2">Phage tail tip lysozyme</fullName>
    </submittedName>
</protein>